<name>A0AAN6UGY4_9PEZI</name>
<evidence type="ECO:0008006" key="4">
    <source>
        <dbReference type="Google" id="ProtNLM"/>
    </source>
</evidence>
<reference evidence="2" key="1">
    <citation type="journal article" date="2023" name="Mol. Phylogenet. Evol.">
        <title>Genome-scale phylogeny and comparative genomics of the fungal order Sordariales.</title>
        <authorList>
            <person name="Hensen N."/>
            <person name="Bonometti L."/>
            <person name="Westerberg I."/>
            <person name="Brannstrom I.O."/>
            <person name="Guillou S."/>
            <person name="Cros-Aarteil S."/>
            <person name="Calhoun S."/>
            <person name="Haridas S."/>
            <person name="Kuo A."/>
            <person name="Mondo S."/>
            <person name="Pangilinan J."/>
            <person name="Riley R."/>
            <person name="LaButti K."/>
            <person name="Andreopoulos B."/>
            <person name="Lipzen A."/>
            <person name="Chen C."/>
            <person name="Yan M."/>
            <person name="Daum C."/>
            <person name="Ng V."/>
            <person name="Clum A."/>
            <person name="Steindorff A."/>
            <person name="Ohm R.A."/>
            <person name="Martin F."/>
            <person name="Silar P."/>
            <person name="Natvig D.O."/>
            <person name="Lalanne C."/>
            <person name="Gautier V."/>
            <person name="Ament-Velasquez S.L."/>
            <person name="Kruys A."/>
            <person name="Hutchinson M.I."/>
            <person name="Powell A.J."/>
            <person name="Barry K."/>
            <person name="Miller A.N."/>
            <person name="Grigoriev I.V."/>
            <person name="Debuchy R."/>
            <person name="Gladieux P."/>
            <person name="Hiltunen Thoren M."/>
            <person name="Johannesson H."/>
        </authorList>
    </citation>
    <scope>NUCLEOTIDE SEQUENCE</scope>
    <source>
        <strain evidence="2">CBS 123565</strain>
    </source>
</reference>
<feature type="compositionally biased region" description="Basic and acidic residues" evidence="1">
    <location>
        <begin position="409"/>
        <end position="423"/>
    </location>
</feature>
<feature type="compositionally biased region" description="Polar residues" evidence="1">
    <location>
        <begin position="120"/>
        <end position="157"/>
    </location>
</feature>
<feature type="compositionally biased region" description="Low complexity" evidence="1">
    <location>
        <begin position="329"/>
        <end position="339"/>
    </location>
</feature>
<feature type="compositionally biased region" description="Low complexity" evidence="1">
    <location>
        <begin position="219"/>
        <end position="262"/>
    </location>
</feature>
<feature type="compositionally biased region" description="Low complexity" evidence="1">
    <location>
        <begin position="566"/>
        <end position="585"/>
    </location>
</feature>
<accession>A0AAN6UGY4</accession>
<reference evidence="2" key="2">
    <citation type="submission" date="2023-05" db="EMBL/GenBank/DDBJ databases">
        <authorList>
            <consortium name="Lawrence Berkeley National Laboratory"/>
            <person name="Steindorff A."/>
            <person name="Hensen N."/>
            <person name="Bonometti L."/>
            <person name="Westerberg I."/>
            <person name="Brannstrom I.O."/>
            <person name="Guillou S."/>
            <person name="Cros-Aarteil S."/>
            <person name="Calhoun S."/>
            <person name="Haridas S."/>
            <person name="Kuo A."/>
            <person name="Mondo S."/>
            <person name="Pangilinan J."/>
            <person name="Riley R."/>
            <person name="Labutti K."/>
            <person name="Andreopoulos B."/>
            <person name="Lipzen A."/>
            <person name="Chen C."/>
            <person name="Yanf M."/>
            <person name="Daum C."/>
            <person name="Ng V."/>
            <person name="Clum A."/>
            <person name="Ohm R."/>
            <person name="Martin F."/>
            <person name="Silar P."/>
            <person name="Natvig D."/>
            <person name="Lalanne C."/>
            <person name="Gautier V."/>
            <person name="Ament-Velasquez S.L."/>
            <person name="Kruys A."/>
            <person name="Hutchinson M.I."/>
            <person name="Powell A.J."/>
            <person name="Barry K."/>
            <person name="Miller A.N."/>
            <person name="Grigoriev I.V."/>
            <person name="Debuchy R."/>
            <person name="Gladieux P."/>
            <person name="Thoren M.H."/>
            <person name="Johannesson H."/>
        </authorList>
    </citation>
    <scope>NUCLEOTIDE SEQUENCE</scope>
    <source>
        <strain evidence="2">CBS 123565</strain>
    </source>
</reference>
<dbReference type="AlphaFoldDB" id="A0AAN6UGY4"/>
<feature type="compositionally biased region" description="Polar residues" evidence="1">
    <location>
        <begin position="79"/>
        <end position="91"/>
    </location>
</feature>
<gene>
    <name evidence="2" type="ORF">BT67DRAFT_73996</name>
</gene>
<comment type="caution">
    <text evidence="2">The sequence shown here is derived from an EMBL/GenBank/DDBJ whole genome shotgun (WGS) entry which is preliminary data.</text>
</comment>
<feature type="compositionally biased region" description="Basic and acidic residues" evidence="1">
    <location>
        <begin position="189"/>
        <end position="218"/>
    </location>
</feature>
<feature type="region of interest" description="Disordered" evidence="1">
    <location>
        <begin position="1"/>
        <end position="600"/>
    </location>
</feature>
<proteinExistence type="predicted"/>
<evidence type="ECO:0000256" key="1">
    <source>
        <dbReference type="SAM" id="MobiDB-lite"/>
    </source>
</evidence>
<feature type="compositionally biased region" description="Acidic residues" evidence="1">
    <location>
        <begin position="591"/>
        <end position="600"/>
    </location>
</feature>
<evidence type="ECO:0000313" key="3">
    <source>
        <dbReference type="Proteomes" id="UP001304895"/>
    </source>
</evidence>
<feature type="compositionally biased region" description="Polar residues" evidence="1">
    <location>
        <begin position="476"/>
        <end position="497"/>
    </location>
</feature>
<sequence length="600" mass="62120">MSAVKNLRAMFEQKGDTSPPDRGRSPAPSIPPAGGTDSPRPLSKVRTSFIMVEKDGRMGLAREGSQDSSSALRRPYGDSTVTTPTTATERSNPFDMILKSPPTSLKSQPILESAPPDSGSKVTTPPATPPVQETQDLKPTSPAATNTASNRLGSNGATDKKAASGSPEIRQPEAESLTGKGGGKIQQKPAEKEASKSVEKEASKSVEKETAKSVEKGTTRPTTRTTRPTPKPLAGLSASKAAAKPLKSPTAYKTPKTPTTASHHPVAKKTPDKKAHPPEKPATARVPAVSSKASGPSSIKKPPVLHPLSTTTTFIKPKIKSPTRPVRLPPSLTTHTTSSGGKVNVPRQSFSRAGGVTHSVSSHGRPASSASVSTGDGASTKPGATKGLKRQSSTIGRPRPSLGLPPKPVAKDHPPIKREKEVDEGFLARMMRPTHASASKTTEKVHTSPPRNLSAAGLKKAAVVKHAKKAAPKSTPAVSPTGQQHDPINKTAASPKQESPVREVTPVAEQSPTIAQPIAPVKEASEDAVVPQSPEATSSVGEPAASPIQPTTIPEPEPAVSAEDPAGSGQSEEAAASVEATDSAETPAAEEKEDVLETTA</sequence>
<dbReference type="Proteomes" id="UP001304895">
    <property type="component" value="Unassembled WGS sequence"/>
</dbReference>
<keyword evidence="3" id="KW-1185">Reference proteome</keyword>
<feature type="compositionally biased region" description="Basic residues" evidence="1">
    <location>
        <begin position="462"/>
        <end position="471"/>
    </location>
</feature>
<feature type="compositionally biased region" description="Basic and acidic residues" evidence="1">
    <location>
        <begin position="269"/>
        <end position="279"/>
    </location>
</feature>
<feature type="compositionally biased region" description="Basic and acidic residues" evidence="1">
    <location>
        <begin position="11"/>
        <end position="24"/>
    </location>
</feature>
<dbReference type="EMBL" id="MU853415">
    <property type="protein sequence ID" value="KAK4132822.1"/>
    <property type="molecule type" value="Genomic_DNA"/>
</dbReference>
<organism evidence="2 3">
    <name type="scientific">Trichocladium antarcticum</name>
    <dbReference type="NCBI Taxonomy" id="1450529"/>
    <lineage>
        <taxon>Eukaryota</taxon>
        <taxon>Fungi</taxon>
        <taxon>Dikarya</taxon>
        <taxon>Ascomycota</taxon>
        <taxon>Pezizomycotina</taxon>
        <taxon>Sordariomycetes</taxon>
        <taxon>Sordariomycetidae</taxon>
        <taxon>Sordariales</taxon>
        <taxon>Chaetomiaceae</taxon>
        <taxon>Trichocladium</taxon>
    </lineage>
</organism>
<feature type="compositionally biased region" description="Polar residues" evidence="1">
    <location>
        <begin position="358"/>
        <end position="377"/>
    </location>
</feature>
<protein>
    <recommendedName>
        <fullName evidence="4">Mucin-7</fullName>
    </recommendedName>
</protein>
<evidence type="ECO:0000313" key="2">
    <source>
        <dbReference type="EMBL" id="KAK4132822.1"/>
    </source>
</evidence>